<evidence type="ECO:0000313" key="6">
    <source>
        <dbReference type="EMBL" id="MFD2481597.1"/>
    </source>
</evidence>
<feature type="domain" description="TauD/TfdA-like" evidence="5">
    <location>
        <begin position="26"/>
        <end position="314"/>
    </location>
</feature>
<sequence length="328" mass="35974">MPPHRTSQPSGGSVSARALPIRVTAPPDGADLAGWAGDHRAEIDEYLRTSGAVLFRGFGVTQADQFEPAARSLCAGLMRDTGEHPRDQVGGSVFSPVFYAPEQKLLWHNEQSFDRTGPARILFCCAEPAEQGGETPIVDSRLVLAALPGHIREPFSAQGVQYRRAYHPGVGRSWQQVFGTEDRVRAEELCRIGGIEFSWHGKVLTTQCTRPAILEHPITKERSWFNQAQHWHPSCLDPATRSSLATVFGPDLPRDCRLGDGSVIPDAWMTAILEVYASLESVFPWQAGDVLALDNILVAHARNPYRGKRRLLVAMGDETTFDGAAPSN</sequence>
<dbReference type="PANTHER" id="PTHR10696">
    <property type="entry name" value="GAMMA-BUTYROBETAINE HYDROXYLASE-RELATED"/>
    <property type="match status" value="1"/>
</dbReference>
<accession>A0ABW5HYI4</accession>
<keyword evidence="4" id="KW-0045">Antibiotic biosynthesis</keyword>
<dbReference type="Proteomes" id="UP001597542">
    <property type="component" value="Unassembled WGS sequence"/>
</dbReference>
<evidence type="ECO:0000256" key="4">
    <source>
        <dbReference type="ARBA" id="ARBA00023194"/>
    </source>
</evidence>
<evidence type="ECO:0000313" key="7">
    <source>
        <dbReference type="Proteomes" id="UP001597542"/>
    </source>
</evidence>
<keyword evidence="3" id="KW-0408">Iron</keyword>
<evidence type="ECO:0000259" key="5">
    <source>
        <dbReference type="Pfam" id="PF02668"/>
    </source>
</evidence>
<keyword evidence="6" id="KW-0223">Dioxygenase</keyword>
<organism evidence="6 7">
    <name type="scientific">Amycolatopsis albidoflavus</name>
    <dbReference type="NCBI Taxonomy" id="102226"/>
    <lineage>
        <taxon>Bacteria</taxon>
        <taxon>Bacillati</taxon>
        <taxon>Actinomycetota</taxon>
        <taxon>Actinomycetes</taxon>
        <taxon>Pseudonocardiales</taxon>
        <taxon>Pseudonocardiaceae</taxon>
        <taxon>Amycolatopsis</taxon>
    </lineage>
</organism>
<dbReference type="InterPro" id="IPR042098">
    <property type="entry name" value="TauD-like_sf"/>
</dbReference>
<protein>
    <submittedName>
        <fullName evidence="6">TauD/TfdA family dioxygenase</fullName>
    </submittedName>
</protein>
<comment type="cofactor">
    <cofactor evidence="1">
        <name>Fe(2+)</name>
        <dbReference type="ChEBI" id="CHEBI:29033"/>
    </cofactor>
</comment>
<dbReference type="InterPro" id="IPR003819">
    <property type="entry name" value="TauD/TfdA-like"/>
</dbReference>
<evidence type="ECO:0000256" key="2">
    <source>
        <dbReference type="ARBA" id="ARBA00023002"/>
    </source>
</evidence>
<dbReference type="RefSeq" id="WP_344273376.1">
    <property type="nucleotide sequence ID" value="NZ_BAAAHV010000011.1"/>
</dbReference>
<gene>
    <name evidence="6" type="ORF">ACFSUT_15040</name>
</gene>
<evidence type="ECO:0000256" key="1">
    <source>
        <dbReference type="ARBA" id="ARBA00001954"/>
    </source>
</evidence>
<dbReference type="GO" id="GO:0051213">
    <property type="term" value="F:dioxygenase activity"/>
    <property type="evidence" value="ECO:0007669"/>
    <property type="project" value="UniProtKB-KW"/>
</dbReference>
<keyword evidence="7" id="KW-1185">Reference proteome</keyword>
<keyword evidence="2" id="KW-0560">Oxidoreductase</keyword>
<name>A0ABW5HYI4_9PSEU</name>
<dbReference type="EMBL" id="JBHUKQ010000010">
    <property type="protein sequence ID" value="MFD2481597.1"/>
    <property type="molecule type" value="Genomic_DNA"/>
</dbReference>
<dbReference type="InterPro" id="IPR050411">
    <property type="entry name" value="AlphaKG_dependent_hydroxylases"/>
</dbReference>
<evidence type="ECO:0000256" key="3">
    <source>
        <dbReference type="ARBA" id="ARBA00023004"/>
    </source>
</evidence>
<reference evidence="7" key="1">
    <citation type="journal article" date="2019" name="Int. J. Syst. Evol. Microbiol.">
        <title>The Global Catalogue of Microorganisms (GCM) 10K type strain sequencing project: providing services to taxonomists for standard genome sequencing and annotation.</title>
        <authorList>
            <consortium name="The Broad Institute Genomics Platform"/>
            <consortium name="The Broad Institute Genome Sequencing Center for Infectious Disease"/>
            <person name="Wu L."/>
            <person name="Ma J."/>
        </authorList>
    </citation>
    <scope>NUCLEOTIDE SEQUENCE [LARGE SCALE GENOMIC DNA]</scope>
    <source>
        <strain evidence="7">CGMCC 4.7638</strain>
    </source>
</reference>
<dbReference type="SUPFAM" id="SSF51197">
    <property type="entry name" value="Clavaminate synthase-like"/>
    <property type="match status" value="1"/>
</dbReference>
<comment type="caution">
    <text evidence="6">The sequence shown here is derived from an EMBL/GenBank/DDBJ whole genome shotgun (WGS) entry which is preliminary data.</text>
</comment>
<proteinExistence type="predicted"/>
<dbReference type="PANTHER" id="PTHR10696:SF56">
    <property type="entry name" value="TAUD_TFDA-LIKE DOMAIN-CONTAINING PROTEIN"/>
    <property type="match status" value="1"/>
</dbReference>
<dbReference type="Gene3D" id="3.60.130.10">
    <property type="entry name" value="Clavaminate synthase-like"/>
    <property type="match status" value="1"/>
</dbReference>
<dbReference type="Pfam" id="PF02668">
    <property type="entry name" value="TauD"/>
    <property type="match status" value="1"/>
</dbReference>